<dbReference type="Pfam" id="PF10329">
    <property type="entry name" value="DUF2417"/>
    <property type="match status" value="1"/>
</dbReference>
<accession>A0A8T0CGJ3</accession>
<gene>
    <name evidence="2" type="ORF">BT93_L4782</name>
</gene>
<dbReference type="EMBL" id="MU094235">
    <property type="protein sequence ID" value="KAF7846244.1"/>
    <property type="molecule type" value="Genomic_DNA"/>
</dbReference>
<dbReference type="Gramene" id="rna-gnl|WGS:JABURB|Cocit.L4782.1">
    <property type="protein sequence ID" value="cds-KAF7846244.1"/>
    <property type="gene ID" value="gene-BT93_L4782"/>
</dbReference>
<name>A0A8T0CGJ3_CORYI</name>
<feature type="transmembrane region" description="Helical" evidence="1">
    <location>
        <begin position="181"/>
        <end position="207"/>
    </location>
</feature>
<dbReference type="AlphaFoldDB" id="A0A8T0CGJ3"/>
<proteinExistence type="predicted"/>
<dbReference type="OrthoDB" id="164921at2759"/>
<dbReference type="InterPro" id="IPR019431">
    <property type="entry name" value="DUF2417"/>
</dbReference>
<keyword evidence="3" id="KW-1185">Reference proteome</keyword>
<evidence type="ECO:0000256" key="1">
    <source>
        <dbReference type="SAM" id="Phobius"/>
    </source>
</evidence>
<protein>
    <recommendedName>
        <fullName evidence="4">Mitochondrial integral membrane protein</fullName>
    </recommendedName>
</protein>
<reference evidence="2" key="1">
    <citation type="submission" date="2020-05" db="EMBL/GenBank/DDBJ databases">
        <title>WGS assembly of Corymbia citriodora subspecies variegata.</title>
        <authorList>
            <person name="Barry K."/>
            <person name="Hundley H."/>
            <person name="Shu S."/>
            <person name="Jenkins J."/>
            <person name="Grimwood J."/>
            <person name="Baten A."/>
        </authorList>
    </citation>
    <scope>NUCLEOTIDE SEQUENCE</scope>
    <source>
        <strain evidence="2">CV2-018</strain>
    </source>
</reference>
<feature type="transmembrane region" description="Helical" evidence="1">
    <location>
        <begin position="134"/>
        <end position="152"/>
    </location>
</feature>
<keyword evidence="1" id="KW-0812">Transmembrane</keyword>
<dbReference type="Proteomes" id="UP000806378">
    <property type="component" value="Unassembled WGS sequence"/>
</dbReference>
<evidence type="ECO:0000313" key="3">
    <source>
        <dbReference type="Proteomes" id="UP000806378"/>
    </source>
</evidence>
<feature type="transmembrane region" description="Helical" evidence="1">
    <location>
        <begin position="106"/>
        <end position="128"/>
    </location>
</feature>
<feature type="transmembrane region" description="Helical" evidence="1">
    <location>
        <begin position="77"/>
        <end position="99"/>
    </location>
</feature>
<dbReference type="InterPro" id="IPR029058">
    <property type="entry name" value="AB_hydrolase_fold"/>
</dbReference>
<evidence type="ECO:0008006" key="4">
    <source>
        <dbReference type="Google" id="ProtNLM"/>
    </source>
</evidence>
<evidence type="ECO:0000313" key="2">
    <source>
        <dbReference type="EMBL" id="KAF7846244.1"/>
    </source>
</evidence>
<comment type="caution">
    <text evidence="2">The sequence shown here is derived from an EMBL/GenBank/DDBJ whole genome shotgun (WGS) entry which is preliminary data.</text>
</comment>
<keyword evidence="1" id="KW-0472">Membrane</keyword>
<keyword evidence="1" id="KW-1133">Transmembrane helix</keyword>
<dbReference type="Gene3D" id="3.40.50.1820">
    <property type="entry name" value="alpha/beta hydrolase"/>
    <property type="match status" value="1"/>
</dbReference>
<sequence>MTRRSKSHSLPRHQEIHQEHLQMLQNDPAVSPYNLWSVRALRWFEIIFLVITFLWWVLLLVSLFVSPPKFNSRGSGFFDFSYTTLTIGNILVALIFFAVPSSAMSILSMSISVLLLIDAIIIFAVPQIRVEEGWVGIASVVWAALIGFYNVITNRTVKWGKAEEEERLTGRAETRRTLAEWIAITVATIIMVIFVIIAVLLTAVLVLRSRDASLAAPGEKFLVDGDKYAVHVFCQGNQTYYKDGSRKPTVLLEGGYMPVLDSMEDWVYDAYKNGTIDRYCYWDRPGLAWSENAPSPHSAGMSATAFGEALAIKGEEGPFILVGAGIGGIYSRIFSARNVRNIAGIMLIDALQEDLLYRVAAPGRGFVLWGRGIISPLGLDRLAGALFKGRTREDRVYGRSAYQGGKFIKNKLQENLVADSLTRSEVQSARNIQQPNVPLVVVSSGRHIKQDDVWEEKQQKLTTITDNLLAWEIVQKAPAEEVWKVKEGRDALEHWLGRLYNTRVTQ</sequence>
<organism evidence="2 3">
    <name type="scientific">Corymbia citriodora subsp. variegata</name>
    <dbReference type="NCBI Taxonomy" id="360336"/>
    <lineage>
        <taxon>Eukaryota</taxon>
        <taxon>Viridiplantae</taxon>
        <taxon>Streptophyta</taxon>
        <taxon>Embryophyta</taxon>
        <taxon>Tracheophyta</taxon>
        <taxon>Spermatophyta</taxon>
        <taxon>Magnoliopsida</taxon>
        <taxon>eudicotyledons</taxon>
        <taxon>Gunneridae</taxon>
        <taxon>Pentapetalae</taxon>
        <taxon>rosids</taxon>
        <taxon>malvids</taxon>
        <taxon>Myrtales</taxon>
        <taxon>Myrtaceae</taxon>
        <taxon>Myrtoideae</taxon>
        <taxon>Eucalypteae</taxon>
        <taxon>Corymbia</taxon>
    </lineage>
</organism>
<feature type="transmembrane region" description="Helical" evidence="1">
    <location>
        <begin position="43"/>
        <end position="65"/>
    </location>
</feature>
<dbReference type="SUPFAM" id="SSF53474">
    <property type="entry name" value="alpha/beta-Hydrolases"/>
    <property type="match status" value="1"/>
</dbReference>